<gene>
    <name evidence="4" type="primary">xylR</name>
    <name evidence="4" type="ORF">MACH08_35970</name>
</gene>
<dbReference type="Gene3D" id="1.10.10.10">
    <property type="entry name" value="Winged helix-like DNA-binding domain superfamily/Winged helix DNA-binding domain"/>
    <property type="match status" value="1"/>
</dbReference>
<dbReference type="InterPro" id="IPR036388">
    <property type="entry name" value="WH-like_DNA-bd_sf"/>
</dbReference>
<dbReference type="SUPFAM" id="SSF53067">
    <property type="entry name" value="Actin-like ATPase domain"/>
    <property type="match status" value="1"/>
</dbReference>
<reference evidence="4 5" key="1">
    <citation type="submission" date="2023-02" db="EMBL/GenBank/DDBJ databases">
        <title>Oceanobacillus kimchii IFOP_LL358 isolated form Alexandrium catenella lab strain.</title>
        <authorList>
            <person name="Gajardo G."/>
            <person name="Ueki S."/>
            <person name="Maruyama F."/>
        </authorList>
    </citation>
    <scope>NUCLEOTIDE SEQUENCE [LARGE SCALE GENOMIC DNA]</scope>
    <source>
        <strain evidence="4 5">IFOP_LL358</strain>
    </source>
</reference>
<dbReference type="Proteomes" id="UP001275436">
    <property type="component" value="Unassembled WGS sequence"/>
</dbReference>
<evidence type="ECO:0000256" key="1">
    <source>
        <dbReference type="ARBA" id="ARBA00002486"/>
    </source>
</evidence>
<comment type="similarity">
    <text evidence="2">Belongs to the ROK (NagC/XylR) family.</text>
</comment>
<evidence type="ECO:0000313" key="5">
    <source>
        <dbReference type="Proteomes" id="UP001275436"/>
    </source>
</evidence>
<dbReference type="InterPro" id="IPR049874">
    <property type="entry name" value="ROK_cs"/>
</dbReference>
<dbReference type="InterPro" id="IPR000600">
    <property type="entry name" value="ROK"/>
</dbReference>
<evidence type="ECO:0000313" key="4">
    <source>
        <dbReference type="EMBL" id="GLO67813.1"/>
    </source>
</evidence>
<keyword evidence="5" id="KW-1185">Reference proteome</keyword>
<dbReference type="PANTHER" id="PTHR18964">
    <property type="entry name" value="ROK (REPRESSOR, ORF, KINASE) FAMILY"/>
    <property type="match status" value="1"/>
</dbReference>
<dbReference type="Pfam" id="PF00480">
    <property type="entry name" value="ROK"/>
    <property type="match status" value="1"/>
</dbReference>
<proteinExistence type="inferred from homology"/>
<dbReference type="Pfam" id="PF13412">
    <property type="entry name" value="HTH_24"/>
    <property type="match status" value="1"/>
</dbReference>
<keyword evidence="3" id="KW-0859">Xylose metabolism</keyword>
<dbReference type="InterPro" id="IPR043129">
    <property type="entry name" value="ATPase_NBD"/>
</dbReference>
<dbReference type="SUPFAM" id="SSF46785">
    <property type="entry name" value="Winged helix' DNA-binding domain"/>
    <property type="match status" value="1"/>
</dbReference>
<dbReference type="RefSeq" id="WP_017798347.1">
    <property type="nucleotide sequence ID" value="NZ_BSKO01000001.1"/>
</dbReference>
<accession>A0ABQ5TQ95</accession>
<dbReference type="PROSITE" id="PS01125">
    <property type="entry name" value="ROK"/>
    <property type="match status" value="1"/>
</dbReference>
<comment type="function">
    <text evidence="1">Transcriptional repressor of xylose-utilizing enzymes.</text>
</comment>
<dbReference type="Gene3D" id="3.30.420.40">
    <property type="match status" value="2"/>
</dbReference>
<organism evidence="4 5">
    <name type="scientific">Oceanobacillus kimchii</name>
    <dbReference type="NCBI Taxonomy" id="746691"/>
    <lineage>
        <taxon>Bacteria</taxon>
        <taxon>Bacillati</taxon>
        <taxon>Bacillota</taxon>
        <taxon>Bacilli</taxon>
        <taxon>Bacillales</taxon>
        <taxon>Bacillaceae</taxon>
        <taxon>Oceanobacillus</taxon>
    </lineage>
</organism>
<sequence>MKINRTWNQYVVKQENKSLVFNTIRQDSPISRADIAQQVGLNKSTVSSLVSELINEELIGEVGPGESSGGRRPVMLFFNNTAGYSIGIDLGVNYILGVLTDLQGNILEQEQSTFDNLTYEEILVHLKEIIQKLITLAAKSPYGVIGIGVAVPGIVNKEEKILLAPNLNWRNISLKEELENRFNIPVIIENEANAGAYGEVQFGIGKENKDIVYVSVGVGIGVGLILNNQLYKGNHGFSGEMGHMTIDAHGAKCSCGSEGCWELYASEKALLQLAKKNNIYTTDPYNLLDHMIQLAKNNDVVALETFNEISKYLAIGINNIINSFNPEQVIIGNRMSAARQWIEKPLLDSINNQSLWFSQKDLKVDFSSLHTHSNALGMAAFSAEKFLKGSSSGNEEMNIK</sequence>
<dbReference type="PANTHER" id="PTHR18964:SF149">
    <property type="entry name" value="BIFUNCTIONAL UDP-N-ACETYLGLUCOSAMINE 2-EPIMERASE_N-ACETYLMANNOSAMINE KINASE"/>
    <property type="match status" value="1"/>
</dbReference>
<comment type="caution">
    <text evidence="4">The sequence shown here is derived from an EMBL/GenBank/DDBJ whole genome shotgun (WGS) entry which is preliminary data.</text>
</comment>
<keyword evidence="3" id="KW-0119">Carbohydrate metabolism</keyword>
<evidence type="ECO:0000256" key="2">
    <source>
        <dbReference type="ARBA" id="ARBA00006479"/>
    </source>
</evidence>
<dbReference type="CDD" id="cd24076">
    <property type="entry name" value="ASKHA_ATPase_ROK_BsXylR-like"/>
    <property type="match status" value="1"/>
</dbReference>
<dbReference type="InterPro" id="IPR036390">
    <property type="entry name" value="WH_DNA-bd_sf"/>
</dbReference>
<evidence type="ECO:0000256" key="3">
    <source>
        <dbReference type="ARBA" id="ARBA00022629"/>
    </source>
</evidence>
<protein>
    <submittedName>
        <fullName evidence="4">Xylose repressor</fullName>
    </submittedName>
</protein>
<dbReference type="EMBL" id="BSKO01000001">
    <property type="protein sequence ID" value="GLO67813.1"/>
    <property type="molecule type" value="Genomic_DNA"/>
</dbReference>
<name>A0ABQ5TQ95_9BACI</name>